<keyword evidence="1" id="KW-1133">Transmembrane helix</keyword>
<feature type="transmembrane region" description="Helical" evidence="1">
    <location>
        <begin position="85"/>
        <end position="108"/>
    </location>
</feature>
<evidence type="ECO:0000256" key="1">
    <source>
        <dbReference type="SAM" id="Phobius"/>
    </source>
</evidence>
<proteinExistence type="predicted"/>
<feature type="non-terminal residue" evidence="2">
    <location>
        <position position="1"/>
    </location>
</feature>
<organism evidence="2 3">
    <name type="scientific">Reticulomyxa filosa</name>
    <dbReference type="NCBI Taxonomy" id="46433"/>
    <lineage>
        <taxon>Eukaryota</taxon>
        <taxon>Sar</taxon>
        <taxon>Rhizaria</taxon>
        <taxon>Retaria</taxon>
        <taxon>Foraminifera</taxon>
        <taxon>Monothalamids</taxon>
        <taxon>Reticulomyxidae</taxon>
        <taxon>Reticulomyxa</taxon>
    </lineage>
</organism>
<dbReference type="Proteomes" id="UP000023152">
    <property type="component" value="Unassembled WGS sequence"/>
</dbReference>
<sequence length="110" mass="12990">KKCKKTTKLAKKKKKYVHKHLLVWAVGTEQEDIKSALRDLGEILGKYIKKDFESNEYEYIKQNFLQSACVFLMKREHLLSHTNSFSLALGNYIPFPSYVYVIIIYIHLYT</sequence>
<evidence type="ECO:0000313" key="2">
    <source>
        <dbReference type="EMBL" id="ETO07962.1"/>
    </source>
</evidence>
<keyword evidence="3" id="KW-1185">Reference proteome</keyword>
<dbReference type="AlphaFoldDB" id="X6M3C0"/>
<keyword evidence="1" id="KW-0812">Transmembrane</keyword>
<protein>
    <submittedName>
        <fullName evidence="2">Uncharacterized protein</fullName>
    </submittedName>
</protein>
<accession>X6M3C0</accession>
<name>X6M3C0_RETFI</name>
<comment type="caution">
    <text evidence="2">The sequence shown here is derived from an EMBL/GenBank/DDBJ whole genome shotgun (WGS) entry which is preliminary data.</text>
</comment>
<evidence type="ECO:0000313" key="3">
    <source>
        <dbReference type="Proteomes" id="UP000023152"/>
    </source>
</evidence>
<dbReference type="EMBL" id="ASPP01025507">
    <property type="protein sequence ID" value="ETO07962.1"/>
    <property type="molecule type" value="Genomic_DNA"/>
</dbReference>
<gene>
    <name evidence="2" type="ORF">RFI_29428</name>
</gene>
<reference evidence="2 3" key="1">
    <citation type="journal article" date="2013" name="Curr. Biol.">
        <title>The Genome of the Foraminiferan Reticulomyxa filosa.</title>
        <authorList>
            <person name="Glockner G."/>
            <person name="Hulsmann N."/>
            <person name="Schleicher M."/>
            <person name="Noegel A.A."/>
            <person name="Eichinger L."/>
            <person name="Gallinger C."/>
            <person name="Pawlowski J."/>
            <person name="Sierra R."/>
            <person name="Euteneuer U."/>
            <person name="Pillet L."/>
            <person name="Moustafa A."/>
            <person name="Platzer M."/>
            <person name="Groth M."/>
            <person name="Szafranski K."/>
            <person name="Schliwa M."/>
        </authorList>
    </citation>
    <scope>NUCLEOTIDE SEQUENCE [LARGE SCALE GENOMIC DNA]</scope>
</reference>
<keyword evidence="1" id="KW-0472">Membrane</keyword>